<feature type="compositionally biased region" description="Acidic residues" evidence="2">
    <location>
        <begin position="151"/>
        <end position="164"/>
    </location>
</feature>
<feature type="coiled-coil region" evidence="1">
    <location>
        <begin position="422"/>
        <end position="449"/>
    </location>
</feature>
<dbReference type="Proteomes" id="UP001634394">
    <property type="component" value="Unassembled WGS sequence"/>
</dbReference>
<keyword evidence="1" id="KW-0175">Coiled coil</keyword>
<keyword evidence="4" id="KW-1185">Reference proteome</keyword>
<evidence type="ECO:0000313" key="3">
    <source>
        <dbReference type="EMBL" id="KAL3869662.1"/>
    </source>
</evidence>
<evidence type="ECO:0000256" key="2">
    <source>
        <dbReference type="SAM" id="MobiDB-lite"/>
    </source>
</evidence>
<reference evidence="3 4" key="1">
    <citation type="submission" date="2024-11" db="EMBL/GenBank/DDBJ databases">
        <title>Chromosome-level genome assembly of the freshwater bivalve Anodonta woodiana.</title>
        <authorList>
            <person name="Chen X."/>
        </authorList>
    </citation>
    <scope>NUCLEOTIDE SEQUENCE [LARGE SCALE GENOMIC DNA]</scope>
    <source>
        <strain evidence="3">MN2024</strain>
        <tissue evidence="3">Gills</tissue>
    </source>
</reference>
<evidence type="ECO:0000256" key="1">
    <source>
        <dbReference type="SAM" id="Coils"/>
    </source>
</evidence>
<comment type="caution">
    <text evidence="3">The sequence shown here is derived from an EMBL/GenBank/DDBJ whole genome shotgun (WGS) entry which is preliminary data.</text>
</comment>
<feature type="region of interest" description="Disordered" evidence="2">
    <location>
        <begin position="141"/>
        <end position="164"/>
    </location>
</feature>
<name>A0ABD3WA96_SINWO</name>
<organism evidence="3 4">
    <name type="scientific">Sinanodonta woodiana</name>
    <name type="common">Chinese pond mussel</name>
    <name type="synonym">Anodonta woodiana</name>
    <dbReference type="NCBI Taxonomy" id="1069815"/>
    <lineage>
        <taxon>Eukaryota</taxon>
        <taxon>Metazoa</taxon>
        <taxon>Spiralia</taxon>
        <taxon>Lophotrochozoa</taxon>
        <taxon>Mollusca</taxon>
        <taxon>Bivalvia</taxon>
        <taxon>Autobranchia</taxon>
        <taxon>Heteroconchia</taxon>
        <taxon>Palaeoheterodonta</taxon>
        <taxon>Unionida</taxon>
        <taxon>Unionoidea</taxon>
        <taxon>Unionidae</taxon>
        <taxon>Unioninae</taxon>
        <taxon>Sinanodonta</taxon>
    </lineage>
</organism>
<dbReference type="PANTHER" id="PTHR46601">
    <property type="entry name" value="ULP_PROTEASE DOMAIN-CONTAINING PROTEIN"/>
    <property type="match status" value="1"/>
</dbReference>
<evidence type="ECO:0000313" key="4">
    <source>
        <dbReference type="Proteomes" id="UP001634394"/>
    </source>
</evidence>
<proteinExistence type="predicted"/>
<protein>
    <submittedName>
        <fullName evidence="3">Uncharacterized protein</fullName>
    </submittedName>
</protein>
<dbReference type="PANTHER" id="PTHR46601:SF1">
    <property type="entry name" value="ADF-H DOMAIN-CONTAINING PROTEIN"/>
    <property type="match status" value="1"/>
</dbReference>
<dbReference type="EMBL" id="JBJQND010000008">
    <property type="protein sequence ID" value="KAL3869662.1"/>
    <property type="molecule type" value="Genomic_DNA"/>
</dbReference>
<feature type="region of interest" description="Disordered" evidence="2">
    <location>
        <begin position="1"/>
        <end position="39"/>
    </location>
</feature>
<gene>
    <name evidence="3" type="ORF">ACJMK2_042326</name>
</gene>
<sequence>MALTNAERQKRYREKQKEENKEEYLKKEAKRKRNAYIPSSKLSPSELMERRAVSRMKFKKHYYKVKQATNDKIQPQPSTSSGTLNMPLIVQLPYMQKNNFRKTYRRSLMKAYRSNKELVEKNVSLEKKNKALQKKIERLRKKEAAGLRSSEEDDADASSMETEDSIIEMTPRSKTRAEIGSLKLDRKRAAAVKKKLLLSNLILHSITPKLKSKKRSDDPVILSRSFSEYRCISTLSKATGIHRKKLRNAHLKRKAKLMSAKYRDQVHTFLERTDNSTTMPGKKDTKTVLKEVKQKHVLNDYMLNLYEKFKLENPEITIFKTCFYRLRPPHIILADFANRRTCLCTRHQNMSLKIKALNNLGIRISKNPDVLIKAYDSNKELLKMIEAVEERSIKFFNWKRVQEGNKMRYKELEENMEKEAFIEKFDRELNDFREHAKRVTNQYNEMRRLREHLPENEVVVWMDFAENYGCVSLEEIQSAYWNATSISLHTMVVYSKAGNNTKIQSYVAVSDVLSHNSTAVYTILKKLVNVLKNRQPRSACYSLLK</sequence>
<accession>A0ABD3WA96</accession>
<feature type="compositionally biased region" description="Basic and acidic residues" evidence="2">
    <location>
        <begin position="15"/>
        <end position="27"/>
    </location>
</feature>
<dbReference type="AlphaFoldDB" id="A0ABD3WA96"/>